<accession>A0ABV4SBW5</accession>
<reference evidence="2 3" key="1">
    <citation type="submission" date="2024-08" db="EMBL/GenBank/DDBJ databases">
        <title>Genome sequence of Streptomyces aureus CACIA-1.46HGO.</title>
        <authorList>
            <person name="Evangelista-Martinez Z."/>
        </authorList>
    </citation>
    <scope>NUCLEOTIDE SEQUENCE [LARGE SCALE GENOMIC DNA]</scope>
    <source>
        <strain evidence="2 3">CACIA-1.46HGO</strain>
    </source>
</reference>
<feature type="compositionally biased region" description="Basic and acidic residues" evidence="1">
    <location>
        <begin position="20"/>
        <end position="29"/>
    </location>
</feature>
<organism evidence="2 3">
    <name type="scientific">Streptomyces aureus</name>
    <dbReference type="NCBI Taxonomy" id="193461"/>
    <lineage>
        <taxon>Bacteria</taxon>
        <taxon>Bacillati</taxon>
        <taxon>Actinomycetota</taxon>
        <taxon>Actinomycetes</taxon>
        <taxon>Kitasatosporales</taxon>
        <taxon>Streptomycetaceae</taxon>
        <taxon>Streptomyces</taxon>
    </lineage>
</organism>
<dbReference type="PANTHER" id="PTHR34822:SF1">
    <property type="entry name" value="GRPB FAMILY PROTEIN"/>
    <property type="match status" value="1"/>
</dbReference>
<evidence type="ECO:0000256" key="1">
    <source>
        <dbReference type="SAM" id="MobiDB-lite"/>
    </source>
</evidence>
<evidence type="ECO:0000313" key="2">
    <source>
        <dbReference type="EMBL" id="MFA3835058.1"/>
    </source>
</evidence>
<feature type="region of interest" description="Disordered" evidence="1">
    <location>
        <begin position="1"/>
        <end position="40"/>
    </location>
</feature>
<dbReference type="Pfam" id="PF04229">
    <property type="entry name" value="GrpB"/>
    <property type="match status" value="1"/>
</dbReference>
<dbReference type="PANTHER" id="PTHR34822">
    <property type="entry name" value="GRPB DOMAIN PROTEIN (AFU_ORTHOLOGUE AFUA_1G01530)"/>
    <property type="match status" value="1"/>
</dbReference>
<evidence type="ECO:0000313" key="3">
    <source>
        <dbReference type="Proteomes" id="UP001571476"/>
    </source>
</evidence>
<keyword evidence="3" id="KW-1185">Reference proteome</keyword>
<feature type="compositionally biased region" description="Low complexity" evidence="1">
    <location>
        <begin position="30"/>
        <end position="39"/>
    </location>
</feature>
<gene>
    <name evidence="2" type="ORF">ACEG43_02480</name>
</gene>
<proteinExistence type="predicted"/>
<dbReference type="RefSeq" id="WP_372561097.1">
    <property type="nucleotide sequence ID" value="NZ_JBGOSP010000001.1"/>
</dbReference>
<dbReference type="Gene3D" id="3.30.460.10">
    <property type="entry name" value="Beta Polymerase, domain 2"/>
    <property type="match status" value="1"/>
</dbReference>
<name>A0ABV4SBW5_9ACTN</name>
<dbReference type="InterPro" id="IPR043519">
    <property type="entry name" value="NT_sf"/>
</dbReference>
<dbReference type="SUPFAM" id="SSF81301">
    <property type="entry name" value="Nucleotidyltransferase"/>
    <property type="match status" value="1"/>
</dbReference>
<comment type="caution">
    <text evidence="2">The sequence shown here is derived from an EMBL/GenBank/DDBJ whole genome shotgun (WGS) entry which is preliminary data.</text>
</comment>
<sequence>MRRFINGERPSPPSAISGGEEEHGTDSTDGRSTGTAGRARQTLMASRHSLRTLRGRHSTTEPIRVGHRIQGTSVPGLAAKDCIDVQIRVRSIDEARHNALLSAIGFRCRPDPWNRTEVSGGIPCRKLVFAPPVGARPCNVHLQEGGGPNAPRYALLFRDYLRADEPARRAWGAFKRRLAASMSDLFDYDQIKAPATEILTAAAERWAAQTAWTVTPRTPPASA</sequence>
<protein>
    <submittedName>
        <fullName evidence="2">GrpB family protein</fullName>
    </submittedName>
</protein>
<dbReference type="InterPro" id="IPR007344">
    <property type="entry name" value="GrpB/CoaE"/>
</dbReference>
<dbReference type="Proteomes" id="UP001571476">
    <property type="component" value="Unassembled WGS sequence"/>
</dbReference>
<dbReference type="EMBL" id="JBGOSP010000001">
    <property type="protein sequence ID" value="MFA3835058.1"/>
    <property type="molecule type" value="Genomic_DNA"/>
</dbReference>